<feature type="domain" description="DUF7730" evidence="1">
    <location>
        <begin position="86"/>
        <end position="236"/>
    </location>
</feature>
<dbReference type="InterPro" id="IPR056632">
    <property type="entry name" value="DUF7730"/>
</dbReference>
<proteinExistence type="predicted"/>
<gene>
    <name evidence="2" type="ORF">GMOD_00000502</name>
</gene>
<feature type="domain" description="DUF7730" evidence="1">
    <location>
        <begin position="45"/>
        <end position="84"/>
    </location>
</feature>
<dbReference type="Proteomes" id="UP000265663">
    <property type="component" value="Unassembled WGS sequence"/>
</dbReference>
<protein>
    <recommendedName>
        <fullName evidence="1">DUF7730 domain-containing protein</fullName>
    </recommendedName>
</protein>
<dbReference type="EMBL" id="KE747824">
    <property type="protein sequence ID" value="RMZ70413.1"/>
    <property type="molecule type" value="Genomic_DNA"/>
</dbReference>
<evidence type="ECO:0000313" key="3">
    <source>
        <dbReference type="Proteomes" id="UP000265663"/>
    </source>
</evidence>
<dbReference type="PANTHER" id="PTHR38790:SF9">
    <property type="entry name" value="F-BOX DOMAIN-CONTAINING PROTEIN"/>
    <property type="match status" value="1"/>
</dbReference>
<sequence length="248" mass="29386">MVILIPCEGNARRLDREKPTPVVPWPRRRALSITSTGLSEGQTTHPQAQSAFMTKLPLELRRMIYERALKQDTIHLSLLQGQLEARRYSEAIEYLYKANHFYISTDREDYPTTRYLSHFFLPQRMEQVTNISIHWALDRRQHLHASLASDRYRSEWFRLWEALRKLTGLRRLRIKVFFDPRLWQQCHSDFWNQNSKQLLEPIKEITAPRDFVLTLPHWSCSTDVDVGSSRCVFELPERDGWDTDDDSG</sequence>
<keyword evidence="3" id="KW-1185">Reference proteome</keyword>
<evidence type="ECO:0000313" key="2">
    <source>
        <dbReference type="EMBL" id="RMZ70413.1"/>
    </source>
</evidence>
<dbReference type="OrthoDB" id="4757095at2759"/>
<evidence type="ECO:0000259" key="1">
    <source>
        <dbReference type="Pfam" id="PF24864"/>
    </source>
</evidence>
<organism evidence="2 3">
    <name type="scientific">Pyrenophora seminiperda CCB06</name>
    <dbReference type="NCBI Taxonomy" id="1302712"/>
    <lineage>
        <taxon>Eukaryota</taxon>
        <taxon>Fungi</taxon>
        <taxon>Dikarya</taxon>
        <taxon>Ascomycota</taxon>
        <taxon>Pezizomycotina</taxon>
        <taxon>Dothideomycetes</taxon>
        <taxon>Pleosporomycetidae</taxon>
        <taxon>Pleosporales</taxon>
        <taxon>Pleosporineae</taxon>
        <taxon>Pleosporaceae</taxon>
        <taxon>Pyrenophora</taxon>
    </lineage>
</organism>
<dbReference type="PANTHER" id="PTHR38790">
    <property type="entry name" value="2EXR DOMAIN-CONTAINING PROTEIN-RELATED"/>
    <property type="match status" value="1"/>
</dbReference>
<name>A0A3M7M7E9_9PLEO</name>
<dbReference type="Pfam" id="PF24864">
    <property type="entry name" value="DUF7730"/>
    <property type="match status" value="2"/>
</dbReference>
<accession>A0A3M7M7E9</accession>
<dbReference type="AlphaFoldDB" id="A0A3M7M7E9"/>
<reference evidence="2 3" key="1">
    <citation type="journal article" date="2014" name="PLoS ONE">
        <title>De novo Genome Assembly of the Fungal Plant Pathogen Pyrenophora semeniperda.</title>
        <authorList>
            <person name="Soliai M.M."/>
            <person name="Meyer S.E."/>
            <person name="Udall J.A."/>
            <person name="Elzinga D.E."/>
            <person name="Hermansen R.A."/>
            <person name="Bodily P.M."/>
            <person name="Hart A.A."/>
            <person name="Coleman C.E."/>
        </authorList>
    </citation>
    <scope>NUCLEOTIDE SEQUENCE [LARGE SCALE GENOMIC DNA]</scope>
    <source>
        <strain evidence="2 3">CCB06</strain>
        <tissue evidence="2">Mycelium</tissue>
    </source>
</reference>